<name>M4FH11_BRACM</name>
<keyword evidence="4" id="KW-1185">Reference proteome</keyword>
<gene>
    <name evidence="2" type="ORF">BRAA05T21182Z</name>
</gene>
<evidence type="ECO:0000313" key="3">
    <source>
        <dbReference type="EnsemblPlants" id="Bra040389.1-P"/>
    </source>
</evidence>
<dbReference type="Gramene" id="Bra040389.1">
    <property type="protein sequence ID" value="Bra040389.1-P"/>
    <property type="gene ID" value="Bra040389"/>
</dbReference>
<evidence type="ECO:0000313" key="4">
    <source>
        <dbReference type="Proteomes" id="UP000011750"/>
    </source>
</evidence>
<reference evidence="4" key="1">
    <citation type="journal article" date="2011" name="Nat. Genet.">
        <title>The genome of the mesopolyploid crop species Brassica rapa.</title>
        <authorList>
            <consortium name="Brassica rapa Genome Sequencing Project Consortium"/>
            <person name="Wang X."/>
            <person name="Wang H."/>
            <person name="Wang J."/>
            <person name="Sun R."/>
            <person name="Wu J."/>
            <person name="Liu S."/>
            <person name="Bai Y."/>
            <person name="Mun J.H."/>
            <person name="Bancroft I."/>
            <person name="Cheng F."/>
            <person name="Huang S."/>
            <person name="Li X."/>
            <person name="Hua W."/>
            <person name="Wang J."/>
            <person name="Wang X."/>
            <person name="Freeling M."/>
            <person name="Pires J.C."/>
            <person name="Paterson A.H."/>
            <person name="Chalhoub B."/>
            <person name="Wang B."/>
            <person name="Hayward A."/>
            <person name="Sharpe A.G."/>
            <person name="Park B.S."/>
            <person name="Weisshaar B."/>
            <person name="Liu B."/>
            <person name="Li B."/>
            <person name="Liu B."/>
            <person name="Tong C."/>
            <person name="Song C."/>
            <person name="Duran C."/>
            <person name="Peng C."/>
            <person name="Geng C."/>
            <person name="Koh C."/>
            <person name="Lin C."/>
            <person name="Edwards D."/>
            <person name="Mu D."/>
            <person name="Shen D."/>
            <person name="Soumpourou E."/>
            <person name="Li F."/>
            <person name="Fraser F."/>
            <person name="Conant G."/>
            <person name="Lassalle G."/>
            <person name="King G.J."/>
            <person name="Bonnema G."/>
            <person name="Tang H."/>
            <person name="Wang H."/>
            <person name="Belcram H."/>
            <person name="Zhou H."/>
            <person name="Hirakawa H."/>
            <person name="Abe H."/>
            <person name="Guo H."/>
            <person name="Wang H."/>
            <person name="Jin H."/>
            <person name="Parkin I.A."/>
            <person name="Batley J."/>
            <person name="Kim J.S."/>
            <person name="Just J."/>
            <person name="Li J."/>
            <person name="Xu J."/>
            <person name="Deng J."/>
            <person name="Kim J.A."/>
            <person name="Li J."/>
            <person name="Yu J."/>
            <person name="Meng J."/>
            <person name="Wang J."/>
            <person name="Min J."/>
            <person name="Poulain J."/>
            <person name="Wang J."/>
            <person name="Hatakeyama K."/>
            <person name="Wu K."/>
            <person name="Wang L."/>
            <person name="Fang L."/>
            <person name="Trick M."/>
            <person name="Links M.G."/>
            <person name="Zhao M."/>
            <person name="Jin M."/>
            <person name="Ramchiary N."/>
            <person name="Drou N."/>
            <person name="Berkman P.J."/>
            <person name="Cai Q."/>
            <person name="Huang Q."/>
            <person name="Li R."/>
            <person name="Tabata S."/>
            <person name="Cheng S."/>
            <person name="Zhang S."/>
            <person name="Zhang S."/>
            <person name="Huang S."/>
            <person name="Sato S."/>
            <person name="Sun S."/>
            <person name="Kwon S.J."/>
            <person name="Choi S.R."/>
            <person name="Lee T.H."/>
            <person name="Fan W."/>
            <person name="Zhao X."/>
            <person name="Tan X."/>
            <person name="Xu X."/>
            <person name="Wang Y."/>
            <person name="Qiu Y."/>
            <person name="Yin Y."/>
            <person name="Li Y."/>
            <person name="Du Y."/>
            <person name="Liao Y."/>
            <person name="Lim Y."/>
            <person name="Narusaka Y."/>
            <person name="Wang Y."/>
            <person name="Wang Z."/>
            <person name="Li Z."/>
            <person name="Wang Z."/>
            <person name="Xiong Z."/>
            <person name="Zhang Z."/>
        </authorList>
    </citation>
    <scope>NUCLEOTIDE SEQUENCE [LARGE SCALE GENOMIC DNA]</scope>
    <source>
        <strain evidence="4">cv. Chiifu-401-42</strain>
    </source>
</reference>
<dbReference type="Proteomes" id="UP000011750">
    <property type="component" value="Chromosome A05"/>
</dbReference>
<sequence length="293" mass="32896">MNSDLPVSLVGGRVRPCRLFTDPFFPPVASFGEVSETDSEVIPSAHLKQRGSLVLDDGPRSEIQEGDLKVIRRKYGIHSSMKMRSSLEFERAHDGGPGEIASFEAYLVAGFRRIVPSLVAEVSLFFSFCPSQLTPSSWKTLMSIQVLGELYGLDTRSLREVPGVVTPLGTTGPVGNIARLPVSVLYDEYQQAGARRRRPFYAPPPRLTRLFLLRNRVRDMAAQRDLLVWQVRASARWELMKEWMEGRTECWFPEEEYRRHLLGSEGSDHHFGGCPQVDSRSAAESRVSGSPPF</sequence>
<dbReference type="PANTHER" id="PTHR31099:SF24">
    <property type="entry name" value="AMINOTRANSFERASE-LIKE PLANT MOBILE DOMAIN-CONTAINING PROTEIN"/>
    <property type="match status" value="1"/>
</dbReference>
<reference evidence="3" key="4">
    <citation type="submission" date="2023-03" db="UniProtKB">
        <authorList>
            <consortium name="EnsemblPlants"/>
        </authorList>
    </citation>
    <scope>IDENTIFICATION</scope>
    <source>
        <strain evidence="3">cv. Chiifu-401-42</strain>
    </source>
</reference>
<dbReference type="PANTHER" id="PTHR31099">
    <property type="entry name" value="OS06G0165300 PROTEIN"/>
    <property type="match status" value="1"/>
</dbReference>
<dbReference type="HOGENOM" id="CLU_043877_0_0_1"/>
<evidence type="ECO:0000313" key="2">
    <source>
        <dbReference type="EMBL" id="VDC71468.1"/>
    </source>
</evidence>
<accession>A0A3P5ZGY7</accession>
<evidence type="ECO:0000256" key="1">
    <source>
        <dbReference type="SAM" id="MobiDB-lite"/>
    </source>
</evidence>
<proteinExistence type="predicted"/>
<accession>M4FH11</accession>
<reference evidence="4" key="2">
    <citation type="journal article" date="2018" name="Hortic Res">
        <title>Improved Brassica rapa reference genome by single-molecule sequencing and chromosome conformation capture technologies.</title>
        <authorList>
            <person name="Zhang L."/>
            <person name="Cai X."/>
            <person name="Wu J."/>
            <person name="Liu M."/>
            <person name="Grob S."/>
            <person name="Cheng F."/>
            <person name="Liang J."/>
            <person name="Cai C."/>
            <person name="Liu Z."/>
            <person name="Liu B."/>
            <person name="Wang F."/>
            <person name="Li S."/>
            <person name="Liu F."/>
            <person name="Li X."/>
            <person name="Cheng L."/>
            <person name="Yang W."/>
            <person name="Li M.H."/>
            <person name="Grossniklaus U."/>
            <person name="Zheng H."/>
            <person name="Wang X."/>
        </authorList>
    </citation>
    <scope>NUCLEOTIDE SEQUENCE [LARGE SCALE GENOMIC DNA]</scope>
    <source>
        <strain evidence="4">cv. Chiifu-401-42</strain>
    </source>
</reference>
<dbReference type="EMBL" id="LR031570">
    <property type="protein sequence ID" value="VDC71468.1"/>
    <property type="molecule type" value="Genomic_DNA"/>
</dbReference>
<organism evidence="3 4">
    <name type="scientific">Brassica campestris</name>
    <name type="common">Field mustard</name>
    <dbReference type="NCBI Taxonomy" id="3711"/>
    <lineage>
        <taxon>Eukaryota</taxon>
        <taxon>Viridiplantae</taxon>
        <taxon>Streptophyta</taxon>
        <taxon>Embryophyta</taxon>
        <taxon>Tracheophyta</taxon>
        <taxon>Spermatophyta</taxon>
        <taxon>Magnoliopsida</taxon>
        <taxon>eudicotyledons</taxon>
        <taxon>Gunneridae</taxon>
        <taxon>Pentapetalae</taxon>
        <taxon>rosids</taxon>
        <taxon>malvids</taxon>
        <taxon>Brassicales</taxon>
        <taxon>Brassicaceae</taxon>
        <taxon>Brassiceae</taxon>
        <taxon>Brassica</taxon>
    </lineage>
</organism>
<dbReference type="AlphaFoldDB" id="M4FH11"/>
<protein>
    <submittedName>
        <fullName evidence="2 3">Uncharacterized protein</fullName>
    </submittedName>
</protein>
<dbReference type="InParanoid" id="M4FH11"/>
<feature type="region of interest" description="Disordered" evidence="1">
    <location>
        <begin position="271"/>
        <end position="293"/>
    </location>
</feature>
<reference evidence="2" key="3">
    <citation type="submission" date="2018-11" db="EMBL/GenBank/DDBJ databases">
        <authorList>
            <consortium name="Genoscope - CEA"/>
            <person name="William W."/>
        </authorList>
    </citation>
    <scope>NUCLEOTIDE SEQUENCE</scope>
</reference>
<dbReference type="EnsemblPlants" id="Bra040389.1">
    <property type="protein sequence ID" value="Bra040389.1-P"/>
    <property type="gene ID" value="Bra040389"/>
</dbReference>
<dbReference type="OMA" id="MEGRTEC"/>